<accession>A0ABW8HQQ0</accession>
<dbReference type="EMBL" id="JBIYSL010000001">
    <property type="protein sequence ID" value="MFK0521983.1"/>
    <property type="molecule type" value="Genomic_DNA"/>
</dbReference>
<sequence>MVKLYGKEWTRRELESRVGRIDQLGGVQRFVMREGPEAGQEAFQVRTGAGLSYWVHPSKGMDISLAEFCGIPVSWSASNGNPHSSYYDAEGNNWLRSASGGLLMTCGLSQVGASGQDEYGSFGLHGQIHHTPARQTSYYAEWHGTDYEMFTRGVLEETSIFGHTLRLTRTIISRLGENRLKIMDTVENVSFIPVPHMMLYHFNFGFPLLMEDTIIVLPESKSTSRDAGMDMSRLHEWQAPDPLFTEQVYYHEPLEQQEKISVQIISPSFPVNDFNSSSKGLTVELKWDPVTLPRLVQWRMPGAGEHVLGIEPSNCWTKGRAEERKTDSLRMLQPGETVQYEIELNFKSN</sequence>
<dbReference type="InterPro" id="IPR014718">
    <property type="entry name" value="GH-type_carb-bd"/>
</dbReference>
<protein>
    <submittedName>
        <fullName evidence="1">Aldose 1-epimerase family protein</fullName>
    </submittedName>
</protein>
<proteinExistence type="predicted"/>
<comment type="caution">
    <text evidence="1">The sequence shown here is derived from an EMBL/GenBank/DDBJ whole genome shotgun (WGS) entry which is preliminary data.</text>
</comment>
<evidence type="ECO:0000313" key="1">
    <source>
        <dbReference type="EMBL" id="MFK0521983.1"/>
    </source>
</evidence>
<dbReference type="Pfam" id="PF14486">
    <property type="entry name" value="DUF4432"/>
    <property type="match status" value="1"/>
</dbReference>
<dbReference type="CDD" id="cd09023">
    <property type="entry name" value="Aldose_epim_Ec_c4013"/>
    <property type="match status" value="1"/>
</dbReference>
<dbReference type="RefSeq" id="WP_402872780.1">
    <property type="nucleotide sequence ID" value="NZ_JBIYSL010000001.1"/>
</dbReference>
<reference evidence="1 2" key="1">
    <citation type="submission" date="2024-11" db="EMBL/GenBank/DDBJ databases">
        <title>Identification and Characterization of a Novel Fosfomycin Bacillithiol Transferase FosB8 in Paenibacillus illinoisensis.</title>
        <authorList>
            <person name="Lu W."/>
        </authorList>
    </citation>
    <scope>NUCLEOTIDE SEQUENCE [LARGE SCALE GENOMIC DNA]</scope>
    <source>
        <strain evidence="1 2">WP77</strain>
    </source>
</reference>
<dbReference type="InterPro" id="IPR027839">
    <property type="entry name" value="DUF4432"/>
</dbReference>
<dbReference type="Proteomes" id="UP001618531">
    <property type="component" value="Unassembled WGS sequence"/>
</dbReference>
<dbReference type="Gene3D" id="2.70.98.10">
    <property type="match status" value="1"/>
</dbReference>
<evidence type="ECO:0000313" key="2">
    <source>
        <dbReference type="Proteomes" id="UP001618531"/>
    </source>
</evidence>
<organism evidence="1 2">
    <name type="scientific">Paenibacillus illinoisensis</name>
    <dbReference type="NCBI Taxonomy" id="59845"/>
    <lineage>
        <taxon>Bacteria</taxon>
        <taxon>Bacillati</taxon>
        <taxon>Bacillota</taxon>
        <taxon>Bacilli</taxon>
        <taxon>Bacillales</taxon>
        <taxon>Paenibacillaceae</taxon>
        <taxon>Paenibacillus</taxon>
    </lineage>
</organism>
<gene>
    <name evidence="1" type="ORF">ACINKY_07185</name>
</gene>
<keyword evidence="2" id="KW-1185">Reference proteome</keyword>
<name>A0ABW8HQQ0_9BACL</name>